<evidence type="ECO:0000313" key="1">
    <source>
        <dbReference type="EMBL" id="KUL39910.1"/>
    </source>
</evidence>
<comment type="caution">
    <text evidence="1">The sequence shown here is derived from an EMBL/GenBank/DDBJ whole genome shotgun (WGS) entry which is preliminary data.</text>
</comment>
<name>A0A0X3V5A1_9ACTN</name>
<sequence length="137" mass="15237">MTDTTWAGVVVITDERYAMLARLAGQWLVEPQPEPIPIGEDSGYEDKAIYIAVNRNGNACYCGKTAPTRALNRGAAATRLGQHTNRSTSKRDEWVEYWVIPLRAATPGHVVSTLEKTVAARLGIPLVHRTRIPRRRT</sequence>
<dbReference type="RefSeq" id="WP_062702302.1">
    <property type="nucleotide sequence ID" value="NZ_LLZG01000090.1"/>
</dbReference>
<evidence type="ECO:0000313" key="2">
    <source>
        <dbReference type="Proteomes" id="UP000053923"/>
    </source>
</evidence>
<dbReference type="OrthoDB" id="4230209at2"/>
<accession>A0A0X3V5A1</accession>
<evidence type="ECO:0008006" key="3">
    <source>
        <dbReference type="Google" id="ProtNLM"/>
    </source>
</evidence>
<dbReference type="AlphaFoldDB" id="A0A0X3V5A1"/>
<proteinExistence type="predicted"/>
<dbReference type="Proteomes" id="UP000053923">
    <property type="component" value="Unassembled WGS sequence"/>
</dbReference>
<dbReference type="EMBL" id="LLZG01000090">
    <property type="protein sequence ID" value="KUL39910.1"/>
    <property type="molecule type" value="Genomic_DNA"/>
</dbReference>
<protein>
    <recommendedName>
        <fullName evidence="3">GIY-YIG domain-containing protein</fullName>
    </recommendedName>
</protein>
<reference evidence="2" key="1">
    <citation type="submission" date="2015-10" db="EMBL/GenBank/DDBJ databases">
        <authorList>
            <person name="Ju K.-S."/>
            <person name="Doroghazi J.R."/>
            <person name="Metcalf W.W."/>
        </authorList>
    </citation>
    <scope>NUCLEOTIDE SEQUENCE [LARGE SCALE GENOMIC DNA]</scope>
    <source>
        <strain evidence="2">NRRL 3151</strain>
    </source>
</reference>
<organism evidence="1 2">
    <name type="scientific">Streptomyces regalis</name>
    <dbReference type="NCBI Taxonomy" id="68262"/>
    <lineage>
        <taxon>Bacteria</taxon>
        <taxon>Bacillati</taxon>
        <taxon>Actinomycetota</taxon>
        <taxon>Actinomycetes</taxon>
        <taxon>Kitasatosporales</taxon>
        <taxon>Streptomycetaceae</taxon>
        <taxon>Streptomyces</taxon>
    </lineage>
</organism>
<gene>
    <name evidence="1" type="ORF">ADL12_14370</name>
</gene>
<keyword evidence="2" id="KW-1185">Reference proteome</keyword>